<name>A0A916Z5K8_9SPHN</name>
<sequence>MDAVTTKTIPSLWEAAKQEMEGYGFLGNYEQPKWDVPEKIGIAVAVSDRFGDDADHGANQSSVEKYVDEASAVIEEGAFSIHIDFTWVTDEKGRRLDQIPPTEAYSMVLEPLRKRYGYSFMADLNVLNGKTFEECMSPITAGLAESAPCAPGHPESFVGPAVQTLMDHNVLAVPAIHNSGEIELAKRRLIDTGIIKNKVLWGILYGLPFDVGRTLISGNSVMDCDDMIRQLMLMVHQIRKIDPDPQFLVCAAGRATMYMTTLATMMGFHIRVGTEDTAFKYPNSNEKFKSNVEMVRAAKQIAELHGRTPATANEMRALFGIAPR</sequence>
<protein>
    <recommendedName>
        <fullName evidence="7">3-keto-5-aminohexanoate cleavage protein</fullName>
    </recommendedName>
</protein>
<evidence type="ECO:0000256" key="1">
    <source>
        <dbReference type="ARBA" id="ARBA00001947"/>
    </source>
</evidence>
<reference evidence="5" key="1">
    <citation type="journal article" date="2014" name="Int. J. Syst. Evol. Microbiol.">
        <title>Complete genome sequence of Corynebacterium casei LMG S-19264T (=DSM 44701T), isolated from a smear-ripened cheese.</title>
        <authorList>
            <consortium name="US DOE Joint Genome Institute (JGI-PGF)"/>
            <person name="Walter F."/>
            <person name="Albersmeier A."/>
            <person name="Kalinowski J."/>
            <person name="Ruckert C."/>
        </authorList>
    </citation>
    <scope>NUCLEOTIDE SEQUENCE</scope>
    <source>
        <strain evidence="5">CGMCC 1.15360</strain>
    </source>
</reference>
<keyword evidence="2" id="KW-0808">Transferase</keyword>
<gene>
    <name evidence="5" type="ORF">GCM10010990_25740</name>
</gene>
<dbReference type="GO" id="GO:0043720">
    <property type="term" value="F:3-keto-5-aminohexanoate cleavage activity"/>
    <property type="evidence" value="ECO:0007669"/>
    <property type="project" value="InterPro"/>
</dbReference>
<comment type="caution">
    <text evidence="5">The sequence shown here is derived from an EMBL/GenBank/DDBJ whole genome shotgun (WGS) entry which is preliminary data.</text>
</comment>
<keyword evidence="4" id="KW-0862">Zinc</keyword>
<keyword evidence="3" id="KW-0479">Metal-binding</keyword>
<dbReference type="GO" id="GO:0046872">
    <property type="term" value="F:metal ion binding"/>
    <property type="evidence" value="ECO:0007669"/>
    <property type="project" value="UniProtKB-KW"/>
</dbReference>
<dbReference type="PANTHER" id="PTHR37418:SF2">
    <property type="entry name" value="3-KETO-5-AMINOHEXANOATE CLEAVAGE ENZYME"/>
    <property type="match status" value="1"/>
</dbReference>
<dbReference type="InterPro" id="IPR008567">
    <property type="entry name" value="BKACE"/>
</dbReference>
<dbReference type="AlphaFoldDB" id="A0A916Z5K8"/>
<evidence type="ECO:0000256" key="3">
    <source>
        <dbReference type="ARBA" id="ARBA00022723"/>
    </source>
</evidence>
<proteinExistence type="predicted"/>
<dbReference type="Proteomes" id="UP000612349">
    <property type="component" value="Unassembled WGS sequence"/>
</dbReference>
<dbReference type="RefSeq" id="WP_066769801.1">
    <property type="nucleotide sequence ID" value="NZ_BMIP01000006.1"/>
</dbReference>
<dbReference type="Pfam" id="PF05853">
    <property type="entry name" value="BKACE"/>
    <property type="match status" value="1"/>
</dbReference>
<evidence type="ECO:0000313" key="5">
    <source>
        <dbReference type="EMBL" id="GGD74965.1"/>
    </source>
</evidence>
<dbReference type="EMBL" id="BMIP01000006">
    <property type="protein sequence ID" value="GGD74965.1"/>
    <property type="molecule type" value="Genomic_DNA"/>
</dbReference>
<dbReference type="InterPro" id="IPR013785">
    <property type="entry name" value="Aldolase_TIM"/>
</dbReference>
<dbReference type="Gene3D" id="3.20.20.70">
    <property type="entry name" value="Aldolase class I"/>
    <property type="match status" value="1"/>
</dbReference>
<evidence type="ECO:0000256" key="2">
    <source>
        <dbReference type="ARBA" id="ARBA00022679"/>
    </source>
</evidence>
<accession>A0A916Z5K8</accession>
<evidence type="ECO:0008006" key="7">
    <source>
        <dbReference type="Google" id="ProtNLM"/>
    </source>
</evidence>
<comment type="cofactor">
    <cofactor evidence="1">
        <name>Zn(2+)</name>
        <dbReference type="ChEBI" id="CHEBI:29105"/>
    </cofactor>
</comment>
<evidence type="ECO:0000313" key="6">
    <source>
        <dbReference type="Proteomes" id="UP000612349"/>
    </source>
</evidence>
<keyword evidence="6" id="KW-1185">Reference proteome</keyword>
<organism evidence="5 6">
    <name type="scientific">Croceicoccus mobilis</name>
    <dbReference type="NCBI Taxonomy" id="1703339"/>
    <lineage>
        <taxon>Bacteria</taxon>
        <taxon>Pseudomonadati</taxon>
        <taxon>Pseudomonadota</taxon>
        <taxon>Alphaproteobacteria</taxon>
        <taxon>Sphingomonadales</taxon>
        <taxon>Erythrobacteraceae</taxon>
        <taxon>Croceicoccus</taxon>
    </lineage>
</organism>
<dbReference type="OrthoDB" id="9805277at2"/>
<dbReference type="PANTHER" id="PTHR37418">
    <property type="entry name" value="3-KETO-5-AMINOHEXANOATE CLEAVAGE ENZYME-RELATED"/>
    <property type="match status" value="1"/>
</dbReference>
<evidence type="ECO:0000256" key="4">
    <source>
        <dbReference type="ARBA" id="ARBA00022833"/>
    </source>
</evidence>
<reference evidence="5" key="2">
    <citation type="submission" date="2020-09" db="EMBL/GenBank/DDBJ databases">
        <authorList>
            <person name="Sun Q."/>
            <person name="Zhou Y."/>
        </authorList>
    </citation>
    <scope>NUCLEOTIDE SEQUENCE</scope>
    <source>
        <strain evidence="5">CGMCC 1.15360</strain>
    </source>
</reference>